<evidence type="ECO:0000313" key="4">
    <source>
        <dbReference type="Proteomes" id="UP000528964"/>
    </source>
</evidence>
<protein>
    <submittedName>
        <fullName evidence="3">Putative tricarboxylic transport membrane protein</fullName>
    </submittedName>
</protein>
<feature type="transmembrane region" description="Helical" evidence="1">
    <location>
        <begin position="130"/>
        <end position="148"/>
    </location>
</feature>
<evidence type="ECO:0000256" key="1">
    <source>
        <dbReference type="SAM" id="Phobius"/>
    </source>
</evidence>
<keyword evidence="1" id="KW-1133">Transmembrane helix</keyword>
<reference evidence="3 4" key="1">
    <citation type="submission" date="2020-08" db="EMBL/GenBank/DDBJ databases">
        <title>Genomic Encyclopedia of Type Strains, Phase IV (KMG-IV): sequencing the most valuable type-strain genomes for metagenomic binning, comparative biology and taxonomic classification.</title>
        <authorList>
            <person name="Goeker M."/>
        </authorList>
    </citation>
    <scope>NUCLEOTIDE SEQUENCE [LARGE SCALE GENOMIC DNA]</scope>
    <source>
        <strain evidence="3 4">DSM 25481</strain>
    </source>
</reference>
<dbReference type="InterPro" id="IPR009936">
    <property type="entry name" value="DUF1468"/>
</dbReference>
<feature type="transmembrane region" description="Helical" evidence="1">
    <location>
        <begin position="90"/>
        <end position="118"/>
    </location>
</feature>
<feature type="domain" description="DUF1468" evidence="2">
    <location>
        <begin position="13"/>
        <end position="156"/>
    </location>
</feature>
<sequence length="175" mass="19126">MATRLRQLAPYVIILIVGISLYAVADRIAYTKFPNQIGPDHWPKLIIIVMISVCLFEIGRKLLASPAAEQPGSEVEGWEEEEEAGPPRTVFAAIAITVVYLLTLGIVGFVIGTLFYVAGLMWLGGTRRPGTVAILSLSITAFFAFFFMKLIYVALPTGISPFSWVSFAVMKLLGV</sequence>
<comment type="caution">
    <text evidence="3">The sequence shown here is derived from an EMBL/GenBank/DDBJ whole genome shotgun (WGS) entry which is preliminary data.</text>
</comment>
<name>A0A7W6D3Z4_9HYPH</name>
<keyword evidence="1" id="KW-0812">Transmembrane</keyword>
<dbReference type="EMBL" id="JACIDR010000002">
    <property type="protein sequence ID" value="MBB3972748.1"/>
    <property type="molecule type" value="Genomic_DNA"/>
</dbReference>
<keyword evidence="1" id="KW-0472">Membrane</keyword>
<accession>A0A7W6D3Z4</accession>
<keyword evidence="4" id="KW-1185">Reference proteome</keyword>
<evidence type="ECO:0000313" key="3">
    <source>
        <dbReference type="EMBL" id="MBB3972748.1"/>
    </source>
</evidence>
<gene>
    <name evidence="3" type="ORF">GGR24_001405</name>
</gene>
<proteinExistence type="predicted"/>
<dbReference type="Pfam" id="PF07331">
    <property type="entry name" value="TctB"/>
    <property type="match status" value="1"/>
</dbReference>
<dbReference type="Proteomes" id="UP000528964">
    <property type="component" value="Unassembled WGS sequence"/>
</dbReference>
<dbReference type="AlphaFoldDB" id="A0A7W6D3Z4"/>
<organism evidence="3 4">
    <name type="scientific">Hansschlegelia beijingensis</name>
    <dbReference type="NCBI Taxonomy" id="1133344"/>
    <lineage>
        <taxon>Bacteria</taxon>
        <taxon>Pseudomonadati</taxon>
        <taxon>Pseudomonadota</taxon>
        <taxon>Alphaproteobacteria</taxon>
        <taxon>Hyphomicrobiales</taxon>
        <taxon>Methylopilaceae</taxon>
        <taxon>Hansschlegelia</taxon>
    </lineage>
</organism>
<evidence type="ECO:0000259" key="2">
    <source>
        <dbReference type="Pfam" id="PF07331"/>
    </source>
</evidence>
<dbReference type="RefSeq" id="WP_246398145.1">
    <property type="nucleotide sequence ID" value="NZ_JACIDR010000002.1"/>
</dbReference>
<feature type="transmembrane region" description="Helical" evidence="1">
    <location>
        <begin position="12"/>
        <end position="30"/>
    </location>
</feature>